<dbReference type="PANTHER" id="PTHR48439">
    <property type="entry name" value="HEMIMETHYLATED DNA-BINDING DOMAIN-CONTAINING PROTEIN"/>
    <property type="match status" value="1"/>
</dbReference>
<accession>A0A1V9XRZ1</accession>
<feature type="domain" description="Hemimethylated DNA-binding" evidence="1">
    <location>
        <begin position="140"/>
        <end position="256"/>
    </location>
</feature>
<dbReference type="SMART" id="SM00992">
    <property type="entry name" value="YccV-like"/>
    <property type="match status" value="1"/>
</dbReference>
<reference evidence="2 3" key="1">
    <citation type="journal article" date="2017" name="Gigascience">
        <title>Draft genome of the honey bee ectoparasitic mite, Tropilaelaps mercedesae, is shaped by the parasitic life history.</title>
        <authorList>
            <person name="Dong X."/>
            <person name="Armstrong S.D."/>
            <person name="Xia D."/>
            <person name="Makepeace B.L."/>
            <person name="Darby A.C."/>
            <person name="Kadowaki T."/>
        </authorList>
    </citation>
    <scope>NUCLEOTIDE SEQUENCE [LARGE SCALE GENOMIC DNA]</scope>
    <source>
        <strain evidence="2">Wuxi-XJTLU</strain>
    </source>
</reference>
<dbReference type="Gene3D" id="2.30.30.390">
    <property type="entry name" value="Hemimethylated DNA-binding domain"/>
    <property type="match status" value="1"/>
</dbReference>
<comment type="caution">
    <text evidence="2">The sequence shown here is derived from an EMBL/GenBank/DDBJ whole genome shotgun (WGS) entry which is preliminary data.</text>
</comment>
<evidence type="ECO:0000313" key="3">
    <source>
        <dbReference type="Proteomes" id="UP000192247"/>
    </source>
</evidence>
<protein>
    <recommendedName>
        <fullName evidence="1">Hemimethylated DNA-binding domain-containing protein</fullName>
    </recommendedName>
</protein>
<dbReference type="OrthoDB" id="28868at2759"/>
<organism evidence="2 3">
    <name type="scientific">Tropilaelaps mercedesae</name>
    <dbReference type="NCBI Taxonomy" id="418985"/>
    <lineage>
        <taxon>Eukaryota</taxon>
        <taxon>Metazoa</taxon>
        <taxon>Ecdysozoa</taxon>
        <taxon>Arthropoda</taxon>
        <taxon>Chelicerata</taxon>
        <taxon>Arachnida</taxon>
        <taxon>Acari</taxon>
        <taxon>Parasitiformes</taxon>
        <taxon>Mesostigmata</taxon>
        <taxon>Gamasina</taxon>
        <taxon>Dermanyssoidea</taxon>
        <taxon>Laelapidae</taxon>
        <taxon>Tropilaelaps</taxon>
    </lineage>
</organism>
<dbReference type="NCBIfam" id="TIGR02097">
    <property type="entry name" value="yccV"/>
    <property type="match status" value="1"/>
</dbReference>
<dbReference type="EMBL" id="MNPL01005239">
    <property type="protein sequence ID" value="OQR76152.1"/>
    <property type="molecule type" value="Genomic_DNA"/>
</dbReference>
<evidence type="ECO:0000313" key="2">
    <source>
        <dbReference type="EMBL" id="OQR76152.1"/>
    </source>
</evidence>
<evidence type="ECO:0000259" key="1">
    <source>
        <dbReference type="SMART" id="SM00992"/>
    </source>
</evidence>
<proteinExistence type="predicted"/>
<dbReference type="SUPFAM" id="SSF141255">
    <property type="entry name" value="YccV-like"/>
    <property type="match status" value="1"/>
</dbReference>
<dbReference type="Proteomes" id="UP000192247">
    <property type="component" value="Unassembled WGS sequence"/>
</dbReference>
<name>A0A1V9XRZ1_9ACAR</name>
<dbReference type="Pfam" id="PF08755">
    <property type="entry name" value="YccV-like"/>
    <property type="match status" value="1"/>
</dbReference>
<dbReference type="InterPro" id="IPR036623">
    <property type="entry name" value="Hemimethylated_DNA-bd_sf"/>
</dbReference>
<dbReference type="PANTHER" id="PTHR48439:SF1">
    <property type="entry name" value="HEMIMETHYLATED DNA-BINDING DOMAIN-CONTAINING PROTEIN"/>
    <property type="match status" value="1"/>
</dbReference>
<dbReference type="GO" id="GO:0003677">
    <property type="term" value="F:DNA binding"/>
    <property type="evidence" value="ECO:0007669"/>
    <property type="project" value="InterPro"/>
</dbReference>
<dbReference type="InterPro" id="IPR053189">
    <property type="entry name" value="Clp_protease_adapter_ClpF"/>
</dbReference>
<keyword evidence="3" id="KW-1185">Reference proteome</keyword>
<dbReference type="AlphaFoldDB" id="A0A1V9XRZ1"/>
<dbReference type="STRING" id="418985.A0A1V9XRZ1"/>
<sequence>MMPLGWGLPVRRGGPGNVALGAFRGAELWHIAFILAAIPLQFFLSYKLSKNVDHQKSSMEERFSSRLFTDHFTTWLSLELWRQLYVQRVRLGLLGDVSPRRLYPDTPDPKGECPAVEVMRFRHPQGYYAMSHVPRGNRNGVNFRVGNIVQHRISGYRGVVVGWDLQARAPHDWFKSHYDPDEVLTAHIKSEPHYSVLVDIRDRSPPQMVYVPQHLLIRYQLPQIAASTPRAAFEQVIHPVLEDYFVDFNGLNYVPRPWLRALYPRD</sequence>
<dbReference type="InterPro" id="IPR011722">
    <property type="entry name" value="Hemimethylated_DNA-bd_dom"/>
</dbReference>
<gene>
    <name evidence="2" type="ORF">BIW11_07961</name>
</gene>
<dbReference type="InParanoid" id="A0A1V9XRZ1"/>